<dbReference type="InterPro" id="IPR008249">
    <property type="entry name" value="UPF0231"/>
</dbReference>
<evidence type="ECO:0000313" key="3">
    <source>
        <dbReference type="Proteomes" id="UP001521137"/>
    </source>
</evidence>
<dbReference type="EMBL" id="JAKGAS010000004">
    <property type="protein sequence ID" value="MCF2948388.1"/>
    <property type="molecule type" value="Genomic_DNA"/>
</dbReference>
<gene>
    <name evidence="2" type="ORF">L0668_09740</name>
</gene>
<dbReference type="Pfam" id="PF06062">
    <property type="entry name" value="UPF0231"/>
    <property type="match status" value="1"/>
</dbReference>
<comment type="similarity">
    <text evidence="1">Belongs to the UPF0231 family.</text>
</comment>
<name>A0ABS9D628_9ALTE</name>
<protein>
    <submittedName>
        <fullName evidence="2">YacL family protein</fullName>
    </submittedName>
</protein>
<sequence length="118" mass="13566">MEFQFRKGITGLPLAKCDLECEAFGDWLSHDLGTDRAKIKDLLEIVEQLLNKRLAHYELSGKEYYLTFEDDEVLLSLNNNQTTVDEFAEDYDPDESTGCGLIDFKHLLEQWAIFTRGG</sequence>
<proteinExistence type="inferred from homology"/>
<dbReference type="RefSeq" id="WP_235312135.1">
    <property type="nucleotide sequence ID" value="NZ_JAKGAS010000004.1"/>
</dbReference>
<dbReference type="Proteomes" id="UP001521137">
    <property type="component" value="Unassembled WGS sequence"/>
</dbReference>
<comment type="caution">
    <text evidence="2">The sequence shown here is derived from an EMBL/GenBank/DDBJ whole genome shotgun (WGS) entry which is preliminary data.</text>
</comment>
<evidence type="ECO:0000256" key="1">
    <source>
        <dbReference type="ARBA" id="ARBA00005367"/>
    </source>
</evidence>
<accession>A0ABS9D628</accession>
<evidence type="ECO:0000313" key="2">
    <source>
        <dbReference type="EMBL" id="MCF2948388.1"/>
    </source>
</evidence>
<keyword evidence="3" id="KW-1185">Reference proteome</keyword>
<reference evidence="2 3" key="1">
    <citation type="submission" date="2022-01" db="EMBL/GenBank/DDBJ databases">
        <title>Paraglaciecola sp. G1-23.</title>
        <authorList>
            <person name="Jin M.S."/>
            <person name="Han D.M."/>
            <person name="Kim H.M."/>
            <person name="Jeon C.O."/>
        </authorList>
    </citation>
    <scope>NUCLEOTIDE SEQUENCE [LARGE SCALE GENOMIC DNA]</scope>
    <source>
        <strain evidence="2 3">G1-23</strain>
    </source>
</reference>
<organism evidence="2 3">
    <name type="scientific">Paraglaciecola algarum</name>
    <dbReference type="NCBI Taxonomy" id="3050085"/>
    <lineage>
        <taxon>Bacteria</taxon>
        <taxon>Pseudomonadati</taxon>
        <taxon>Pseudomonadota</taxon>
        <taxon>Gammaproteobacteria</taxon>
        <taxon>Alteromonadales</taxon>
        <taxon>Alteromonadaceae</taxon>
        <taxon>Paraglaciecola</taxon>
    </lineage>
</organism>